<dbReference type="InterPro" id="IPR009003">
    <property type="entry name" value="Peptidase_S1_PA"/>
</dbReference>
<name>A0ABW1NEE5_9ACTN</name>
<accession>A0ABW1NEE5</accession>
<evidence type="ECO:0000256" key="1">
    <source>
        <dbReference type="SAM" id="MobiDB-lite"/>
    </source>
</evidence>
<evidence type="ECO:0000313" key="3">
    <source>
        <dbReference type="EMBL" id="MFC6081353.1"/>
    </source>
</evidence>
<proteinExistence type="predicted"/>
<dbReference type="RefSeq" id="WP_380749094.1">
    <property type="nucleotide sequence ID" value="NZ_JBHSRF010000009.1"/>
</dbReference>
<dbReference type="InterPro" id="IPR043504">
    <property type="entry name" value="Peptidase_S1_PA_chymotrypsin"/>
</dbReference>
<evidence type="ECO:0008006" key="5">
    <source>
        <dbReference type="Google" id="ProtNLM"/>
    </source>
</evidence>
<feature type="signal peptide" evidence="2">
    <location>
        <begin position="1"/>
        <end position="17"/>
    </location>
</feature>
<keyword evidence="4" id="KW-1185">Reference proteome</keyword>
<feature type="chain" id="PRO_5046675040" description="Streptogrisin C" evidence="2">
    <location>
        <begin position="18"/>
        <end position="403"/>
    </location>
</feature>
<protein>
    <recommendedName>
        <fullName evidence="5">Streptogrisin C</fullName>
    </recommendedName>
</protein>
<evidence type="ECO:0000256" key="2">
    <source>
        <dbReference type="SAM" id="SignalP"/>
    </source>
</evidence>
<comment type="caution">
    <text evidence="3">The sequence shown here is derived from an EMBL/GenBank/DDBJ whole genome shotgun (WGS) entry which is preliminary data.</text>
</comment>
<evidence type="ECO:0000313" key="4">
    <source>
        <dbReference type="Proteomes" id="UP001596137"/>
    </source>
</evidence>
<gene>
    <name evidence="3" type="ORF">ACFP1K_09295</name>
</gene>
<sequence>MALGIVIAAAGMGTAQAASAPDPVKPQTTRPVEHTGPVPGGYASWKDLLLDQQKMVKAADRIAAAVARNGGGYAGVVAAPENRELRVYWKGKPSKAINDLVGQLRRDVAISVLPAQYTARELESEANRLIRANRDLITSIEPLQDGSGLAATTASVGATRTAIAGAAVPVTLSQGVQPKVASRWDDSPPWWGGSVWGTPSPACTTGFAVTYQGATKILSSGHCASVGQTAADPTGQAIGTVTHSNSARDVLLIGTSAGGRVFNNPVGNVATEFSNPVIGTTSSVVGMFVCTSGGFSGTLCNIRVAAVNVTINVGWLINGTVRAEQQAFTNAAGGGDSGGPVEVPNPSNTNQVYAAGTVTATDFSTQVPCTGYRPGGRVCTWRIYYSPWSNATTAFPGIAIITG</sequence>
<dbReference type="Gene3D" id="2.40.10.10">
    <property type="entry name" value="Trypsin-like serine proteases"/>
    <property type="match status" value="2"/>
</dbReference>
<reference evidence="4" key="1">
    <citation type="journal article" date="2019" name="Int. J. Syst. Evol. Microbiol.">
        <title>The Global Catalogue of Microorganisms (GCM) 10K type strain sequencing project: providing services to taxonomists for standard genome sequencing and annotation.</title>
        <authorList>
            <consortium name="The Broad Institute Genomics Platform"/>
            <consortium name="The Broad Institute Genome Sequencing Center for Infectious Disease"/>
            <person name="Wu L."/>
            <person name="Ma J."/>
        </authorList>
    </citation>
    <scope>NUCLEOTIDE SEQUENCE [LARGE SCALE GENOMIC DNA]</scope>
    <source>
        <strain evidence="4">JCM 30346</strain>
    </source>
</reference>
<dbReference type="SUPFAM" id="SSF50494">
    <property type="entry name" value="Trypsin-like serine proteases"/>
    <property type="match status" value="1"/>
</dbReference>
<dbReference type="Proteomes" id="UP001596137">
    <property type="component" value="Unassembled WGS sequence"/>
</dbReference>
<keyword evidence="2" id="KW-0732">Signal</keyword>
<dbReference type="EMBL" id="JBHSRF010000009">
    <property type="protein sequence ID" value="MFC6081353.1"/>
    <property type="molecule type" value="Genomic_DNA"/>
</dbReference>
<feature type="region of interest" description="Disordered" evidence="1">
    <location>
        <begin position="17"/>
        <end position="39"/>
    </location>
</feature>
<organism evidence="3 4">
    <name type="scientific">Sphaerisporangium aureirubrum</name>
    <dbReference type="NCBI Taxonomy" id="1544736"/>
    <lineage>
        <taxon>Bacteria</taxon>
        <taxon>Bacillati</taxon>
        <taxon>Actinomycetota</taxon>
        <taxon>Actinomycetes</taxon>
        <taxon>Streptosporangiales</taxon>
        <taxon>Streptosporangiaceae</taxon>
        <taxon>Sphaerisporangium</taxon>
    </lineage>
</organism>